<evidence type="ECO:0000313" key="2">
    <source>
        <dbReference type="EMBL" id="SDF61510.1"/>
    </source>
</evidence>
<evidence type="ECO:0000256" key="1">
    <source>
        <dbReference type="SAM" id="SignalP"/>
    </source>
</evidence>
<keyword evidence="1" id="KW-0732">Signal</keyword>
<feature type="signal peptide" evidence="1">
    <location>
        <begin position="1"/>
        <end position="20"/>
    </location>
</feature>
<evidence type="ECO:0000313" key="3">
    <source>
        <dbReference type="Proteomes" id="UP000199045"/>
    </source>
</evidence>
<sequence>MNPKISVFLCTALVLQVACANLSKKHQHQESAKAVDSLAIADAPSTETSMWPDSIASFLSNGANASISKLSLMKPGDTAYVDYAPCLLQDGRPATFCIKAPEDIWIKTKDPQFSWNVQGEQGWAHADNLTYQTATQGVWETDCHAERQRNGSREYYNMWLENGTPGNAHHRGGTPKFKDKDGNVWMLGERVVYTIGSGKHLSTMILIKTSL</sequence>
<name>A0A1G7MK81_CHIFI</name>
<reference evidence="2 3" key="1">
    <citation type="submission" date="2016-10" db="EMBL/GenBank/DDBJ databases">
        <authorList>
            <person name="de Groot N.N."/>
        </authorList>
    </citation>
    <scope>NUCLEOTIDE SEQUENCE [LARGE SCALE GENOMIC DNA]</scope>
    <source>
        <strain evidence="2 3">DSM 527</strain>
    </source>
</reference>
<gene>
    <name evidence="2" type="ORF">SAMN04488121_102446</name>
</gene>
<organism evidence="2 3">
    <name type="scientific">Chitinophaga filiformis</name>
    <name type="common">Myxococcus filiformis</name>
    <name type="synonym">Flexibacter filiformis</name>
    <dbReference type="NCBI Taxonomy" id="104663"/>
    <lineage>
        <taxon>Bacteria</taxon>
        <taxon>Pseudomonadati</taxon>
        <taxon>Bacteroidota</taxon>
        <taxon>Chitinophagia</taxon>
        <taxon>Chitinophagales</taxon>
        <taxon>Chitinophagaceae</taxon>
        <taxon>Chitinophaga</taxon>
    </lineage>
</organism>
<accession>A0A1G7MK81</accession>
<dbReference type="Proteomes" id="UP000199045">
    <property type="component" value="Unassembled WGS sequence"/>
</dbReference>
<dbReference type="AlphaFoldDB" id="A0A1G7MK81"/>
<proteinExistence type="predicted"/>
<dbReference type="RefSeq" id="WP_089830812.1">
    <property type="nucleotide sequence ID" value="NZ_FNBN01000002.1"/>
</dbReference>
<feature type="chain" id="PRO_5011585885" evidence="1">
    <location>
        <begin position="21"/>
        <end position="211"/>
    </location>
</feature>
<dbReference type="EMBL" id="FNBN01000002">
    <property type="protein sequence ID" value="SDF61510.1"/>
    <property type="molecule type" value="Genomic_DNA"/>
</dbReference>
<protein>
    <submittedName>
        <fullName evidence="2">Uncharacterized protein</fullName>
    </submittedName>
</protein>